<dbReference type="OrthoDB" id="342024at2759"/>
<name>C5LM26_PERM5</name>
<dbReference type="SUPFAM" id="SSF50465">
    <property type="entry name" value="EF-Tu/eEF-1alpha/eIF2-gamma C-terminal domain"/>
    <property type="match status" value="1"/>
</dbReference>
<dbReference type="AlphaFoldDB" id="C5LM26"/>
<dbReference type="GeneID" id="9055200"/>
<reference evidence="4 5" key="1">
    <citation type="submission" date="2008-07" db="EMBL/GenBank/DDBJ databases">
        <authorList>
            <person name="El-Sayed N."/>
            <person name="Caler E."/>
            <person name="Inman J."/>
            <person name="Amedeo P."/>
            <person name="Hass B."/>
            <person name="Wortman J."/>
        </authorList>
    </citation>
    <scope>NUCLEOTIDE SEQUENCE [LARGE SCALE GENOMIC DNA]</scope>
    <source>
        <strain evidence="5">ATCC 50983 / TXsc</strain>
    </source>
</reference>
<evidence type="ECO:0000256" key="2">
    <source>
        <dbReference type="ARBA" id="ARBA00023134"/>
    </source>
</evidence>
<keyword evidence="2" id="KW-0342">GTP-binding</keyword>
<sequence>MRGATGEVRPPIAADFISNLGVSADELATAGIEIDENADFEDLLVEQDEELQVSIVALLQGVWEATGNLTFNVRELNAEYGGGSGVQLKIQRAHRRGNLNRTEFLLNDLWIMVKEETSFLPPQYVTWQKIEQRNSGLPEVMCWMRPTGNGISERRAVAGDNIGIKIEGVTSKEVRRGQVLCCIGDAAVGEYRRVDAHVVMVNFPGELRPGYSPVIDIGTASSTVQFKSLKKRLHRTSGTVLENDPELLIQVNPARDQHHFSPAVQEAPIAKSVSPSVEDINIAEMTLHIHSILDHVLVQCGLALELERLEVSCGDSDDRHEILG</sequence>
<evidence type="ECO:0000313" key="4">
    <source>
        <dbReference type="EMBL" id="EER02211.1"/>
    </source>
</evidence>
<keyword evidence="1" id="KW-0547">Nucleotide-binding</keyword>
<dbReference type="InterPro" id="IPR054696">
    <property type="entry name" value="GTP-eEF1A_C"/>
</dbReference>
<organism evidence="5">
    <name type="scientific">Perkinsus marinus (strain ATCC 50983 / TXsc)</name>
    <dbReference type="NCBI Taxonomy" id="423536"/>
    <lineage>
        <taxon>Eukaryota</taxon>
        <taxon>Sar</taxon>
        <taxon>Alveolata</taxon>
        <taxon>Perkinsozoa</taxon>
        <taxon>Perkinsea</taxon>
        <taxon>Perkinsida</taxon>
        <taxon>Perkinsidae</taxon>
        <taxon>Perkinsus</taxon>
    </lineage>
</organism>
<dbReference type="Proteomes" id="UP000007800">
    <property type="component" value="Unassembled WGS sequence"/>
</dbReference>
<accession>C5LM26</accession>
<dbReference type="EMBL" id="GG683387">
    <property type="protein sequence ID" value="EER02211.1"/>
    <property type="molecule type" value="Genomic_DNA"/>
</dbReference>
<gene>
    <name evidence="4" type="ORF">Pmar_PMAR001674</name>
</gene>
<keyword evidence="5" id="KW-1185">Reference proteome</keyword>
<protein>
    <recommendedName>
        <fullName evidence="3">GTP-eEF1A C-terminal domain-containing protein</fullName>
    </recommendedName>
</protein>
<evidence type="ECO:0000259" key="3">
    <source>
        <dbReference type="Pfam" id="PF22594"/>
    </source>
</evidence>
<dbReference type="GO" id="GO:0005525">
    <property type="term" value="F:GTP binding"/>
    <property type="evidence" value="ECO:0007669"/>
    <property type="project" value="UniProtKB-KW"/>
</dbReference>
<dbReference type="Gene3D" id="2.40.30.10">
    <property type="entry name" value="Translation factors"/>
    <property type="match status" value="1"/>
</dbReference>
<dbReference type="PANTHER" id="PTHR23115">
    <property type="entry name" value="TRANSLATION FACTOR"/>
    <property type="match status" value="1"/>
</dbReference>
<dbReference type="Pfam" id="PF22594">
    <property type="entry name" value="GTP-eEF1A_C"/>
    <property type="match status" value="1"/>
</dbReference>
<dbReference type="InterPro" id="IPR050100">
    <property type="entry name" value="TRAFAC_GTPase_members"/>
</dbReference>
<evidence type="ECO:0000313" key="5">
    <source>
        <dbReference type="Proteomes" id="UP000007800"/>
    </source>
</evidence>
<proteinExistence type="predicted"/>
<dbReference type="RefSeq" id="XP_002769493.1">
    <property type="nucleotide sequence ID" value="XM_002769447.1"/>
</dbReference>
<feature type="domain" description="GTP-eEF1A C-terminal" evidence="3">
    <location>
        <begin position="194"/>
        <end position="248"/>
    </location>
</feature>
<evidence type="ECO:0000256" key="1">
    <source>
        <dbReference type="ARBA" id="ARBA00022741"/>
    </source>
</evidence>
<dbReference type="InParanoid" id="C5LM26"/>
<dbReference type="InterPro" id="IPR009001">
    <property type="entry name" value="Transl_elong_EF1A/Init_IF2_C"/>
</dbReference>